<comment type="caution">
    <text evidence="3">The sequence shown here is derived from an EMBL/GenBank/DDBJ whole genome shotgun (WGS) entry which is preliminary data.</text>
</comment>
<organism evidence="3 4">
    <name type="scientific">Lachnotalea glycerini</name>
    <dbReference type="NCBI Taxonomy" id="1763509"/>
    <lineage>
        <taxon>Bacteria</taxon>
        <taxon>Bacillati</taxon>
        <taxon>Bacillota</taxon>
        <taxon>Clostridia</taxon>
        <taxon>Lachnospirales</taxon>
        <taxon>Lachnospiraceae</taxon>
        <taxon>Lachnotalea</taxon>
    </lineage>
</organism>
<gene>
    <name evidence="2" type="ORF">C8E03_101675</name>
    <name evidence="3" type="ORF">CG710_013945</name>
</gene>
<dbReference type="CDD" id="cd11296">
    <property type="entry name" value="O-FucT_like"/>
    <property type="match status" value="1"/>
</dbReference>
<reference evidence="3 4" key="1">
    <citation type="journal article" date="2017" name="Genome Announc.">
        <title>Draft Genome Sequence of a Sporulating and Motile Strain of Lachnotalea glycerini Isolated from Water in Quebec City, Canada.</title>
        <authorList>
            <person name="Maheux A.F."/>
            <person name="Boudreau D.K."/>
            <person name="Berube E."/>
            <person name="Boissinot M."/>
            <person name="Raymond F."/>
            <person name="Brodeur S."/>
            <person name="Corbeil J."/>
            <person name="Isabel S."/>
            <person name="Omar R.F."/>
            <person name="Bergeron M.G."/>
        </authorList>
    </citation>
    <scope>NUCLEOTIDE SEQUENCE [LARGE SCALE GENOMIC DNA]</scope>
    <source>
        <strain evidence="3 4">CCRI-19302</strain>
    </source>
</reference>
<feature type="domain" description="Alpha-(1,6)-fucosyltransferase N- and catalytic" evidence="1">
    <location>
        <begin position="150"/>
        <end position="284"/>
    </location>
</feature>
<dbReference type="PANTHER" id="PTHR13132">
    <property type="entry name" value="ALPHA- 1,6 -FUCOSYLTRANSFERASE"/>
    <property type="match status" value="1"/>
</dbReference>
<dbReference type="EMBL" id="QICS01000001">
    <property type="protein sequence ID" value="PXV96042.1"/>
    <property type="molecule type" value="Genomic_DNA"/>
</dbReference>
<dbReference type="OrthoDB" id="2020207at2"/>
<reference evidence="2 5" key="2">
    <citation type="submission" date="2018-05" db="EMBL/GenBank/DDBJ databases">
        <title>Genomic Encyclopedia of Type Strains, Phase IV (KMG-IV): sequencing the most valuable type-strain genomes for metagenomic binning, comparative biology and taxonomic classification.</title>
        <authorList>
            <person name="Goeker M."/>
        </authorList>
    </citation>
    <scope>NUCLEOTIDE SEQUENCE [LARGE SCALE GENOMIC DNA]</scope>
    <source>
        <strain evidence="2 5">DSM 28816</strain>
    </source>
</reference>
<dbReference type="PANTHER" id="PTHR13132:SF29">
    <property type="entry name" value="ALPHA-(1,6)-FUCOSYLTRANSFERASE"/>
    <property type="match status" value="1"/>
</dbReference>
<evidence type="ECO:0000313" key="5">
    <source>
        <dbReference type="Proteomes" id="UP000247523"/>
    </source>
</evidence>
<dbReference type="Proteomes" id="UP000216411">
    <property type="component" value="Unassembled WGS sequence"/>
</dbReference>
<name>A0A255IP36_9FIRM</name>
<dbReference type="GO" id="GO:0006487">
    <property type="term" value="P:protein N-linked glycosylation"/>
    <property type="evidence" value="ECO:0007669"/>
    <property type="project" value="TreeGrafter"/>
</dbReference>
<dbReference type="Pfam" id="PF19745">
    <property type="entry name" value="FUT8_N_cat"/>
    <property type="match status" value="1"/>
</dbReference>
<sequence>MSDARFLLIKAWGWGFWADMDHLVGQLLVAELTNRIPVVSWGMNSLYSDTIIANAFELYYEPVSNYTLRDVARPEFTFYPPMWNYVNIMIEDLDKITYTYRDIGTLMSSNANVVVSDVHFFARPIMEYIKKDHWTYGMTPLQIYRILIQKYLRLKPDILLKIEEFNNKYLKDNTPLLGVHVRGTDKIIEVANLPYLNKRYHYEIKEYREQYDIKKILVITDSQEILEEYQKLYGNLIISTDANRSTSNSEHDATQVDNYINRRNKGVEILTDTYLAAKCDYFIGNGYSNVSFSVNRIKNWPESHITLLYNTLEEEIRLSKKRGKLEAIRKRNQKLEHKLNYPELYGGI</sequence>
<dbReference type="Proteomes" id="UP000247523">
    <property type="component" value="Unassembled WGS sequence"/>
</dbReference>
<dbReference type="AlphaFoldDB" id="A0A255IP36"/>
<keyword evidence="4" id="KW-1185">Reference proteome</keyword>
<dbReference type="RefSeq" id="WP_094376276.1">
    <property type="nucleotide sequence ID" value="NZ_NOKA02000033.1"/>
</dbReference>
<dbReference type="InterPro" id="IPR045573">
    <property type="entry name" value="Fut8_N_cat"/>
</dbReference>
<evidence type="ECO:0000313" key="3">
    <source>
        <dbReference type="EMBL" id="RDY30576.1"/>
    </source>
</evidence>
<evidence type="ECO:0000259" key="1">
    <source>
        <dbReference type="Pfam" id="PF19745"/>
    </source>
</evidence>
<evidence type="ECO:0000313" key="4">
    <source>
        <dbReference type="Proteomes" id="UP000216411"/>
    </source>
</evidence>
<protein>
    <recommendedName>
        <fullName evidence="1">Alpha-(1,6)-fucosyltransferase N- and catalytic domain-containing protein</fullName>
    </recommendedName>
</protein>
<dbReference type="GO" id="GO:0046921">
    <property type="term" value="F:alpha-(1-&gt;6)-fucosyltransferase activity"/>
    <property type="evidence" value="ECO:0007669"/>
    <property type="project" value="TreeGrafter"/>
</dbReference>
<accession>A0A255IP36</accession>
<reference evidence="3" key="3">
    <citation type="submission" date="2018-07" db="EMBL/GenBank/DDBJ databases">
        <authorList>
            <person name="Quirk P.G."/>
            <person name="Krulwich T.A."/>
        </authorList>
    </citation>
    <scope>NUCLEOTIDE SEQUENCE</scope>
    <source>
        <strain evidence="3">CCRI-19302</strain>
    </source>
</reference>
<evidence type="ECO:0000313" key="2">
    <source>
        <dbReference type="EMBL" id="PXV96042.1"/>
    </source>
</evidence>
<dbReference type="EMBL" id="NOKA02000033">
    <property type="protein sequence ID" value="RDY30576.1"/>
    <property type="molecule type" value="Genomic_DNA"/>
</dbReference>
<dbReference type="Gene3D" id="3.40.50.11350">
    <property type="match status" value="1"/>
</dbReference>
<proteinExistence type="predicted"/>